<dbReference type="SUPFAM" id="SSF50494">
    <property type="entry name" value="Trypsin-like serine proteases"/>
    <property type="match status" value="1"/>
</dbReference>
<dbReference type="GO" id="GO:0004252">
    <property type="term" value="F:serine-type endopeptidase activity"/>
    <property type="evidence" value="ECO:0007669"/>
    <property type="project" value="InterPro"/>
</dbReference>
<evidence type="ECO:0000256" key="2">
    <source>
        <dbReference type="ARBA" id="ARBA00022801"/>
    </source>
</evidence>
<evidence type="ECO:0000256" key="1">
    <source>
        <dbReference type="ARBA" id="ARBA00022670"/>
    </source>
</evidence>
<dbReference type="PANTHER" id="PTHR43343:SF3">
    <property type="entry name" value="PROTEASE DO-LIKE 8, CHLOROPLASTIC"/>
    <property type="match status" value="1"/>
</dbReference>
<dbReference type="EMBL" id="FO681348">
    <property type="protein sequence ID" value="CCV65750.1"/>
    <property type="molecule type" value="Genomic_DNA"/>
</dbReference>
<dbReference type="InterPro" id="IPR009003">
    <property type="entry name" value="Peptidase_S1_PA"/>
</dbReference>
<proteinExistence type="predicted"/>
<dbReference type="Proteomes" id="UP000032737">
    <property type="component" value="Chromosome"/>
</dbReference>
<keyword evidence="1 3" id="KW-0645">Protease</keyword>
<sequence>MIRWLFKKFRLLLILALLSSVFWLPLLVAQSESKFEIIDEVITEEVVNDDFNYYTSRAVMKLIIVYENDQGEKVNATGSAIIIYEDDNYSYLITNHHNIRHQDYDLKTIVAVDYTNATYEAISMVENDTYEIISDLYDLALLRTRKLSIKPAVISTLEMQPGSVVHSVGYPKGERAIEQGVFIEMIKDLEYFPFEAIKSNATIQKGSSGGALIDRKGNLIGMTTLGAFASGNEFVYSYSIPVSIIQEYLQLYF</sequence>
<dbReference type="HOGENOM" id="CLU_1096771_0_0_14"/>
<dbReference type="STRING" id="61635.BN85307290"/>
<protein>
    <submittedName>
        <fullName evidence="3">Serine endoprotease</fullName>
    </submittedName>
</protein>
<dbReference type="AlphaFoldDB" id="U4KNB5"/>
<dbReference type="OrthoDB" id="248175at2"/>
<dbReference type="InterPro" id="IPR051201">
    <property type="entry name" value="Chloro_Bact_Ser_Proteases"/>
</dbReference>
<gene>
    <name evidence="3" type="ORF">BN85307290</name>
</gene>
<dbReference type="InterPro" id="IPR001940">
    <property type="entry name" value="Peptidase_S1C"/>
</dbReference>
<dbReference type="PANTHER" id="PTHR43343">
    <property type="entry name" value="PEPTIDASE S12"/>
    <property type="match status" value="1"/>
</dbReference>
<accession>U4KNB5</accession>
<dbReference type="KEGG" id="abra:BN85307290"/>
<dbReference type="GO" id="GO:0006508">
    <property type="term" value="P:proteolysis"/>
    <property type="evidence" value="ECO:0007669"/>
    <property type="project" value="UniProtKB-KW"/>
</dbReference>
<dbReference type="PRINTS" id="PR00834">
    <property type="entry name" value="PROTEASES2C"/>
</dbReference>
<evidence type="ECO:0000313" key="4">
    <source>
        <dbReference type="Proteomes" id="UP000032737"/>
    </source>
</evidence>
<dbReference type="Gene3D" id="2.40.10.120">
    <property type="match status" value="1"/>
</dbReference>
<evidence type="ECO:0000313" key="3">
    <source>
        <dbReference type="EMBL" id="CCV65750.1"/>
    </source>
</evidence>
<name>U4KNB5_9MOLU</name>
<reference evidence="3 4" key="1">
    <citation type="journal article" date="2013" name="J. Mol. Microbiol. Biotechnol.">
        <title>Analysis of the Complete Genomes of Acholeplasma brassicae , A. palmae and A. laidlawii and Their Comparison to the Obligate Parasites from ' Candidatus Phytoplasma'.</title>
        <authorList>
            <person name="Kube M."/>
            <person name="Siewert C."/>
            <person name="Migdoll A.M."/>
            <person name="Duduk B."/>
            <person name="Holz S."/>
            <person name="Rabus R."/>
            <person name="Seemuller E."/>
            <person name="Mitrovic J."/>
            <person name="Muller I."/>
            <person name="Buttner C."/>
            <person name="Reinhardt R."/>
        </authorList>
    </citation>
    <scope>NUCLEOTIDE SEQUENCE [LARGE SCALE GENOMIC DNA]</scope>
    <source>
        <strain evidence="4">0502</strain>
    </source>
</reference>
<keyword evidence="4" id="KW-1185">Reference proteome</keyword>
<dbReference type="Pfam" id="PF13365">
    <property type="entry name" value="Trypsin_2"/>
    <property type="match status" value="1"/>
</dbReference>
<keyword evidence="2" id="KW-0378">Hydrolase</keyword>
<organism evidence="3 4">
    <name type="scientific">Acholeplasma brassicae</name>
    <dbReference type="NCBI Taxonomy" id="61635"/>
    <lineage>
        <taxon>Bacteria</taxon>
        <taxon>Bacillati</taxon>
        <taxon>Mycoplasmatota</taxon>
        <taxon>Mollicutes</taxon>
        <taxon>Acholeplasmatales</taxon>
        <taxon>Acholeplasmataceae</taxon>
        <taxon>Acholeplasma</taxon>
    </lineage>
</organism>